<organism evidence="2 3">
    <name type="scientific">Capnocytophaga catalasegens</name>
    <dbReference type="NCBI Taxonomy" id="1004260"/>
    <lineage>
        <taxon>Bacteria</taxon>
        <taxon>Pseudomonadati</taxon>
        <taxon>Bacteroidota</taxon>
        <taxon>Flavobacteriia</taxon>
        <taxon>Flavobacteriales</taxon>
        <taxon>Flavobacteriaceae</taxon>
        <taxon>Capnocytophaga</taxon>
    </lineage>
</organism>
<dbReference type="EMBL" id="BQKB01000068">
    <property type="protein sequence ID" value="GJM54192.1"/>
    <property type="molecule type" value="Genomic_DNA"/>
</dbReference>
<evidence type="ECO:0000313" key="2">
    <source>
        <dbReference type="EMBL" id="GJM54192.1"/>
    </source>
</evidence>
<sequence length="141" mass="16769">MVSFAKNGDMSSAQMAVLSMLLKTNFLGDIMMNLTLNIMQKPMREIMVEGLERDKRDLDTWKFRNEKDFKIALNNYVFLRDIYKKKSISYQSMQGLLDGTIKRWKDLQYANEEVTLLYKYMEKEDVFIIDAFFMKTKNDEL</sequence>
<feature type="transmembrane region" description="Helical" evidence="1">
    <location>
        <begin position="12"/>
        <end position="34"/>
    </location>
</feature>
<keyword evidence="3" id="KW-1185">Reference proteome</keyword>
<protein>
    <submittedName>
        <fullName evidence="2">Uncharacterized protein</fullName>
    </submittedName>
</protein>
<reference evidence="2 3" key="1">
    <citation type="submission" date="2021-11" db="EMBL/GenBank/DDBJ databases">
        <title>Draft genome sequence of Capnocytophaga sp. strain KC07075 isolated from cat oral cavity.</title>
        <authorList>
            <person name="Suzuki M."/>
            <person name="Imaoka K."/>
            <person name="Kimura M."/>
            <person name="Morikawa S."/>
            <person name="Maeda K."/>
        </authorList>
    </citation>
    <scope>NUCLEOTIDE SEQUENCE [LARGE SCALE GENOMIC DNA]</scope>
    <source>
        <strain evidence="2 3">KC07079</strain>
    </source>
</reference>
<name>A0ABQ4VRD9_9FLAO</name>
<accession>A0ABQ4VRD9</accession>
<keyword evidence="1" id="KW-1133">Transmembrane helix</keyword>
<keyword evidence="1" id="KW-0812">Transmembrane</keyword>
<dbReference type="Proteomes" id="UP001208692">
    <property type="component" value="Unassembled WGS sequence"/>
</dbReference>
<keyword evidence="1" id="KW-0472">Membrane</keyword>
<evidence type="ECO:0000256" key="1">
    <source>
        <dbReference type="SAM" id="Phobius"/>
    </source>
</evidence>
<gene>
    <name evidence="2" type="ORF">RCZ16_25080</name>
</gene>
<proteinExistence type="predicted"/>
<evidence type="ECO:0000313" key="3">
    <source>
        <dbReference type="Proteomes" id="UP001208692"/>
    </source>
</evidence>
<comment type="caution">
    <text evidence="2">The sequence shown here is derived from an EMBL/GenBank/DDBJ whole genome shotgun (WGS) entry which is preliminary data.</text>
</comment>